<dbReference type="AlphaFoldDB" id="A0A1H8Q1V0"/>
<dbReference type="PANTHER" id="PTHR23004">
    <property type="entry name" value="DOUBLECORTIN DOMAIN CONTAINING 2"/>
    <property type="match status" value="1"/>
</dbReference>
<protein>
    <submittedName>
        <fullName evidence="1">Uncharacterized conserved protein, DUF924 family</fullName>
    </submittedName>
</protein>
<dbReference type="Proteomes" id="UP000199657">
    <property type="component" value="Unassembled WGS sequence"/>
</dbReference>
<dbReference type="InterPro" id="IPR011990">
    <property type="entry name" value="TPR-like_helical_dom_sf"/>
</dbReference>
<dbReference type="EMBL" id="FOEG01000001">
    <property type="protein sequence ID" value="SEO47904.1"/>
    <property type="molecule type" value="Genomic_DNA"/>
</dbReference>
<dbReference type="Gene3D" id="1.20.58.320">
    <property type="entry name" value="TPR-like"/>
    <property type="match status" value="1"/>
</dbReference>
<proteinExistence type="predicted"/>
<gene>
    <name evidence="1" type="ORF">SAMN04488052_101283</name>
</gene>
<evidence type="ECO:0000313" key="1">
    <source>
        <dbReference type="EMBL" id="SEO47904.1"/>
    </source>
</evidence>
<organism evidence="1 2">
    <name type="scientific">Aquisalimonas asiatica</name>
    <dbReference type="NCBI Taxonomy" id="406100"/>
    <lineage>
        <taxon>Bacteria</taxon>
        <taxon>Pseudomonadati</taxon>
        <taxon>Pseudomonadota</taxon>
        <taxon>Gammaproteobacteria</taxon>
        <taxon>Chromatiales</taxon>
        <taxon>Ectothiorhodospiraceae</taxon>
        <taxon>Aquisalimonas</taxon>
    </lineage>
</organism>
<dbReference type="Gene3D" id="1.25.40.10">
    <property type="entry name" value="Tetratricopeptide repeat domain"/>
    <property type="match status" value="1"/>
</dbReference>
<reference evidence="1 2" key="1">
    <citation type="submission" date="2016-10" db="EMBL/GenBank/DDBJ databases">
        <authorList>
            <person name="de Groot N.N."/>
        </authorList>
    </citation>
    <scope>NUCLEOTIDE SEQUENCE [LARGE SCALE GENOMIC DNA]</scope>
    <source>
        <strain evidence="1 2">CGMCC 1.6291</strain>
    </source>
</reference>
<dbReference type="PANTHER" id="PTHR23004:SF7">
    <property type="entry name" value="DUF924-DOMAIN-CONTAINING PROTEIN"/>
    <property type="match status" value="1"/>
</dbReference>
<accession>A0A1H8Q1V0</accession>
<dbReference type="SUPFAM" id="SSF48452">
    <property type="entry name" value="TPR-like"/>
    <property type="match status" value="1"/>
</dbReference>
<dbReference type="OrthoDB" id="7593450at2"/>
<evidence type="ECO:0000313" key="2">
    <source>
        <dbReference type="Proteomes" id="UP000199657"/>
    </source>
</evidence>
<sequence length="199" mass="23179">MQDVARVLDYWFGNEPDDGRLADQRAPLWWSKNADTDAEIRDRFEPLVLAAERGELADWEATPEGRLALIILTDQFPRNIYRDTPDAFRFDGLARQHCLEGIRLGQDRGLRPVQRVFWYMPLEHSEVLEHQDQSVALFRELAEEVDAALASTFEYFLDFAIRHRDIIQRFGRFPHRNTIVGRASTEEEQAFLQQPGSSF</sequence>
<keyword evidence="2" id="KW-1185">Reference proteome</keyword>
<dbReference type="Pfam" id="PF06041">
    <property type="entry name" value="DUF924"/>
    <property type="match status" value="1"/>
</dbReference>
<name>A0A1H8Q1V0_9GAMM</name>
<dbReference type="STRING" id="406100.SAMN04488052_101283"/>
<dbReference type="InterPro" id="IPR010323">
    <property type="entry name" value="DUF924"/>
</dbReference>